<reference evidence="2 3" key="1">
    <citation type="submission" date="2019-03" db="EMBL/GenBank/DDBJ databases">
        <title>Genomic Encyclopedia of Type Strains, Phase IV (KMG-IV): sequencing the most valuable type-strain genomes for metagenomic binning, comparative biology and taxonomic classification.</title>
        <authorList>
            <person name="Goeker M."/>
        </authorList>
    </citation>
    <scope>NUCLEOTIDE SEQUENCE [LARGE SCALE GENOMIC DNA]</scope>
    <source>
        <strain evidence="2 3">DSM 104836</strain>
    </source>
</reference>
<proteinExistence type="predicted"/>
<keyword evidence="1" id="KW-1133">Transmembrane helix</keyword>
<accession>A0A4R3JGV8</accession>
<feature type="transmembrane region" description="Helical" evidence="1">
    <location>
        <begin position="20"/>
        <end position="45"/>
    </location>
</feature>
<gene>
    <name evidence="2" type="ORF">EDD52_10536</name>
</gene>
<comment type="caution">
    <text evidence="2">The sequence shown here is derived from an EMBL/GenBank/DDBJ whole genome shotgun (WGS) entry which is preliminary data.</text>
</comment>
<keyword evidence="1" id="KW-0812">Transmembrane</keyword>
<keyword evidence="3" id="KW-1185">Reference proteome</keyword>
<evidence type="ECO:0000313" key="3">
    <source>
        <dbReference type="Proteomes" id="UP000295696"/>
    </source>
</evidence>
<dbReference type="EMBL" id="SLZU01000005">
    <property type="protein sequence ID" value="TCS64476.1"/>
    <property type="molecule type" value="Genomic_DNA"/>
</dbReference>
<keyword evidence="1" id="KW-0472">Membrane</keyword>
<evidence type="ECO:0000256" key="1">
    <source>
        <dbReference type="SAM" id="Phobius"/>
    </source>
</evidence>
<sequence>MTHAAMQASLHDIVLPADAAGGAVAGMLATLALAGLLALVAGGLLRLFSLRRAKVPPAPSLYERVTALSALSEAERRTGLLHLLKNERPERFARLRDALYRKDTPLDTDKLTAELLGHD</sequence>
<name>A0A4R3JGV8_9RHOB</name>
<evidence type="ECO:0000313" key="2">
    <source>
        <dbReference type="EMBL" id="TCS64476.1"/>
    </source>
</evidence>
<dbReference type="AlphaFoldDB" id="A0A4R3JGV8"/>
<dbReference type="Proteomes" id="UP000295696">
    <property type="component" value="Unassembled WGS sequence"/>
</dbReference>
<organism evidence="2 3">
    <name type="scientific">Primorskyibacter sedentarius</name>
    <dbReference type="NCBI Taxonomy" id="745311"/>
    <lineage>
        <taxon>Bacteria</taxon>
        <taxon>Pseudomonadati</taxon>
        <taxon>Pseudomonadota</taxon>
        <taxon>Alphaproteobacteria</taxon>
        <taxon>Rhodobacterales</taxon>
        <taxon>Roseobacteraceae</taxon>
        <taxon>Primorskyibacter</taxon>
    </lineage>
</organism>
<protein>
    <submittedName>
        <fullName evidence="2">Uncharacterized protein</fullName>
    </submittedName>
</protein>